<keyword evidence="5 8" id="KW-1133">Transmembrane helix</keyword>
<dbReference type="RefSeq" id="WP_146982305.1">
    <property type="nucleotide sequence ID" value="NZ_VOSM01000008.1"/>
</dbReference>
<evidence type="ECO:0000313" key="10">
    <source>
        <dbReference type="EMBL" id="TXD35564.1"/>
    </source>
</evidence>
<proteinExistence type="inferred from homology"/>
<feature type="domain" description="NADH:quinone oxidoreductase/Mrp antiporter transmembrane" evidence="9">
    <location>
        <begin position="127"/>
        <end position="423"/>
    </location>
</feature>
<evidence type="ECO:0000256" key="4">
    <source>
        <dbReference type="ARBA" id="ARBA00022692"/>
    </source>
</evidence>
<evidence type="ECO:0000256" key="3">
    <source>
        <dbReference type="ARBA" id="ARBA00022475"/>
    </source>
</evidence>
<dbReference type="Pfam" id="PF00361">
    <property type="entry name" value="Proton_antipo_M"/>
    <property type="match status" value="1"/>
</dbReference>
<dbReference type="PANTHER" id="PTHR42703">
    <property type="entry name" value="NADH DEHYDROGENASE"/>
    <property type="match status" value="1"/>
</dbReference>
<dbReference type="AlphaFoldDB" id="A0A5C6X342"/>
<feature type="transmembrane region" description="Helical" evidence="8">
    <location>
        <begin position="32"/>
        <end position="49"/>
    </location>
</feature>
<sequence>MNNWIVIPILLPMLTALVCALIPASKIALQRALSLAASLALVATGFFMISQTMSGEIFSYAMGNWSAPFGIVVVVDRLSAMMVALTSVVALCVLAYASQGADKRGPYFHFLFQFQVLGICGAFLTGDIFNLFVFFEILLLSSYNLLVYSGGQKRLKAGIHYVILNLIGSALFLIGVSTLYGITGTLNMADMSLQVASLGAEDQAILQAGALVLMVVFALKAALLPLYLWLPGVYGAATAPVAALFAVLTKVGVYAILRTSTLIFGPEAGVGADLIEPYLFPLALMTLFFGMVGAMGSHRLRHMTGYLIIASLGTMMASIGLFTQASISAALYYMVHSTLIMALFFLLIERVAAQRGPFTDEIRIGWKLTQPTLLGLIFFGAAVAAAGLPPFSGFLGKLLMLQAAIGEPGGFWMWAVILFTSLLGLIALSRVGTQVFWKGSEVAADRADQVERTTALQAVPLIAILAILAAYSAFAGPITEYTDEVAAQLLDPQQYIDAVMVEPAFFPDTAGMSDDLSNKDH</sequence>
<dbReference type="NCBIfam" id="NF009309">
    <property type="entry name" value="PRK12666.1"/>
    <property type="match status" value="1"/>
</dbReference>
<dbReference type="Proteomes" id="UP000321412">
    <property type="component" value="Unassembled WGS sequence"/>
</dbReference>
<organism evidence="10 11">
    <name type="scientific">Lujinxingia vulgaris</name>
    <dbReference type="NCBI Taxonomy" id="2600176"/>
    <lineage>
        <taxon>Bacteria</taxon>
        <taxon>Deltaproteobacteria</taxon>
        <taxon>Bradymonadales</taxon>
        <taxon>Lujinxingiaceae</taxon>
        <taxon>Lujinxingia</taxon>
    </lineage>
</organism>
<protein>
    <submittedName>
        <fullName evidence="10">Monovalent cation/H+ antiporter subunit D</fullName>
    </submittedName>
</protein>
<gene>
    <name evidence="10" type="ORF">FRC98_15245</name>
</gene>
<dbReference type="InterPro" id="IPR003918">
    <property type="entry name" value="NADH_UbQ_OxRdtase"/>
</dbReference>
<feature type="transmembrane region" description="Helical" evidence="8">
    <location>
        <begin position="6"/>
        <end position="25"/>
    </location>
</feature>
<dbReference type="GO" id="GO:0042773">
    <property type="term" value="P:ATP synthesis coupled electron transport"/>
    <property type="evidence" value="ECO:0007669"/>
    <property type="project" value="InterPro"/>
</dbReference>
<evidence type="ECO:0000256" key="5">
    <source>
        <dbReference type="ARBA" id="ARBA00022989"/>
    </source>
</evidence>
<feature type="transmembrane region" description="Helical" evidence="8">
    <location>
        <begin position="237"/>
        <end position="257"/>
    </location>
</feature>
<feature type="transmembrane region" description="Helical" evidence="8">
    <location>
        <begin position="131"/>
        <end position="149"/>
    </location>
</feature>
<dbReference type="EMBL" id="VOSM01000008">
    <property type="protein sequence ID" value="TXD35564.1"/>
    <property type="molecule type" value="Genomic_DNA"/>
</dbReference>
<feature type="transmembrane region" description="Helical" evidence="8">
    <location>
        <begin position="306"/>
        <end position="325"/>
    </location>
</feature>
<feature type="transmembrane region" description="Helical" evidence="8">
    <location>
        <begin position="373"/>
        <end position="391"/>
    </location>
</feature>
<feature type="transmembrane region" description="Helical" evidence="8">
    <location>
        <begin position="411"/>
        <end position="433"/>
    </location>
</feature>
<dbReference type="InterPro" id="IPR001750">
    <property type="entry name" value="ND/Mrp_TM"/>
</dbReference>
<feature type="transmembrane region" description="Helical" evidence="8">
    <location>
        <begin position="277"/>
        <end position="294"/>
    </location>
</feature>
<feature type="transmembrane region" description="Helical" evidence="8">
    <location>
        <begin position="69"/>
        <end position="95"/>
    </location>
</feature>
<evidence type="ECO:0000256" key="2">
    <source>
        <dbReference type="ARBA" id="ARBA00005346"/>
    </source>
</evidence>
<evidence type="ECO:0000259" key="9">
    <source>
        <dbReference type="Pfam" id="PF00361"/>
    </source>
</evidence>
<feature type="transmembrane region" description="Helical" evidence="8">
    <location>
        <begin position="107"/>
        <end position="125"/>
    </location>
</feature>
<feature type="transmembrane region" description="Helical" evidence="8">
    <location>
        <begin position="161"/>
        <end position="184"/>
    </location>
</feature>
<evidence type="ECO:0000256" key="8">
    <source>
        <dbReference type="SAM" id="Phobius"/>
    </source>
</evidence>
<comment type="subcellular location">
    <subcellularLocation>
        <location evidence="1">Cell membrane</location>
        <topology evidence="1">Multi-pass membrane protein</topology>
    </subcellularLocation>
    <subcellularLocation>
        <location evidence="7">Membrane</location>
        <topology evidence="7">Multi-pass membrane protein</topology>
    </subcellularLocation>
</comment>
<comment type="caution">
    <text evidence="10">The sequence shown here is derived from an EMBL/GenBank/DDBJ whole genome shotgun (WGS) entry which is preliminary data.</text>
</comment>
<dbReference type="PRINTS" id="PR01437">
    <property type="entry name" value="NUOXDRDTASE4"/>
</dbReference>
<reference evidence="10 11" key="1">
    <citation type="submission" date="2019-08" db="EMBL/GenBank/DDBJ databases">
        <title>Bradymonadales sp. TMQ4.</title>
        <authorList>
            <person name="Liang Q."/>
        </authorList>
    </citation>
    <scope>NUCLEOTIDE SEQUENCE [LARGE SCALE GENOMIC DNA]</scope>
    <source>
        <strain evidence="10 11">TMQ4</strain>
    </source>
</reference>
<feature type="transmembrane region" description="Helical" evidence="8">
    <location>
        <begin position="454"/>
        <end position="474"/>
    </location>
</feature>
<comment type="similarity">
    <text evidence="2">Belongs to the CPA3 antiporters (TC 2.A.63) subunit D family.</text>
</comment>
<dbReference type="GO" id="GO:0005886">
    <property type="term" value="C:plasma membrane"/>
    <property type="evidence" value="ECO:0007669"/>
    <property type="project" value="UniProtKB-SubCell"/>
</dbReference>
<feature type="transmembrane region" description="Helical" evidence="8">
    <location>
        <begin position="204"/>
        <end position="230"/>
    </location>
</feature>
<evidence type="ECO:0000256" key="7">
    <source>
        <dbReference type="RuleBase" id="RU000320"/>
    </source>
</evidence>
<feature type="transmembrane region" description="Helical" evidence="8">
    <location>
        <begin position="331"/>
        <end position="352"/>
    </location>
</feature>
<keyword evidence="3" id="KW-1003">Cell membrane</keyword>
<evidence type="ECO:0000313" key="11">
    <source>
        <dbReference type="Proteomes" id="UP000321412"/>
    </source>
</evidence>
<accession>A0A5C6X342</accession>
<keyword evidence="6 8" id="KW-0472">Membrane</keyword>
<keyword evidence="4 7" id="KW-0812">Transmembrane</keyword>
<dbReference type="GO" id="GO:0008137">
    <property type="term" value="F:NADH dehydrogenase (ubiquinone) activity"/>
    <property type="evidence" value="ECO:0007669"/>
    <property type="project" value="InterPro"/>
</dbReference>
<evidence type="ECO:0000256" key="1">
    <source>
        <dbReference type="ARBA" id="ARBA00004651"/>
    </source>
</evidence>
<dbReference type="OrthoDB" id="9805769at2"/>
<dbReference type="InterPro" id="IPR050586">
    <property type="entry name" value="CPA3_Na-H_Antiporter_D"/>
</dbReference>
<keyword evidence="11" id="KW-1185">Reference proteome</keyword>
<dbReference type="PANTHER" id="PTHR42703:SF1">
    <property type="entry name" value="NA(+)_H(+) ANTIPORTER SUBUNIT D1"/>
    <property type="match status" value="1"/>
</dbReference>
<evidence type="ECO:0000256" key="6">
    <source>
        <dbReference type="ARBA" id="ARBA00023136"/>
    </source>
</evidence>
<name>A0A5C6X342_9DELT</name>